<organism evidence="3 4">
    <name type="scientific">Vitis vinifera</name>
    <name type="common">Grape</name>
    <dbReference type="NCBI Taxonomy" id="29760"/>
    <lineage>
        <taxon>Eukaryota</taxon>
        <taxon>Viridiplantae</taxon>
        <taxon>Streptophyta</taxon>
        <taxon>Embryophyta</taxon>
        <taxon>Tracheophyta</taxon>
        <taxon>Spermatophyta</taxon>
        <taxon>Magnoliopsida</taxon>
        <taxon>eudicotyledons</taxon>
        <taxon>Gunneridae</taxon>
        <taxon>Pentapetalae</taxon>
        <taxon>rosids</taxon>
        <taxon>Vitales</taxon>
        <taxon>Vitaceae</taxon>
        <taxon>Viteae</taxon>
        <taxon>Vitis</taxon>
    </lineage>
</organism>
<gene>
    <name evidence="3" type="primary">POLX_2397</name>
    <name evidence="3" type="ORF">CK203_103175</name>
</gene>
<evidence type="ECO:0000259" key="2">
    <source>
        <dbReference type="PROSITE" id="PS50994"/>
    </source>
</evidence>
<dbReference type="SUPFAM" id="SSF56672">
    <property type="entry name" value="DNA/RNA polymerases"/>
    <property type="match status" value="1"/>
</dbReference>
<proteinExistence type="predicted"/>
<evidence type="ECO:0000313" key="4">
    <source>
        <dbReference type="Proteomes" id="UP000288805"/>
    </source>
</evidence>
<evidence type="ECO:0000313" key="3">
    <source>
        <dbReference type="EMBL" id="RVW36884.1"/>
    </source>
</evidence>
<dbReference type="GO" id="GO:0003676">
    <property type="term" value="F:nucleic acid binding"/>
    <property type="evidence" value="ECO:0007669"/>
    <property type="project" value="InterPro"/>
</dbReference>
<dbReference type="Pfam" id="PF07727">
    <property type="entry name" value="RVT_2"/>
    <property type="match status" value="1"/>
</dbReference>
<dbReference type="Pfam" id="PF25597">
    <property type="entry name" value="SH3_retrovirus"/>
    <property type="match status" value="1"/>
</dbReference>
<dbReference type="AlphaFoldDB" id="A0A438DN71"/>
<feature type="domain" description="Integrase catalytic" evidence="2">
    <location>
        <begin position="380"/>
        <end position="558"/>
    </location>
</feature>
<dbReference type="InterPro" id="IPR001584">
    <property type="entry name" value="Integrase_cat-core"/>
</dbReference>
<dbReference type="EMBL" id="QGNW01001555">
    <property type="protein sequence ID" value="RVW36884.1"/>
    <property type="molecule type" value="Genomic_DNA"/>
</dbReference>
<dbReference type="CDD" id="cd09272">
    <property type="entry name" value="RNase_HI_RT_Ty1"/>
    <property type="match status" value="1"/>
</dbReference>
<dbReference type="Proteomes" id="UP000288805">
    <property type="component" value="Unassembled WGS sequence"/>
</dbReference>
<dbReference type="PANTHER" id="PTHR11439">
    <property type="entry name" value="GAG-POL-RELATED RETROTRANSPOSON"/>
    <property type="match status" value="1"/>
</dbReference>
<feature type="region of interest" description="Disordered" evidence="1">
    <location>
        <begin position="220"/>
        <end position="256"/>
    </location>
</feature>
<dbReference type="SUPFAM" id="SSF53098">
    <property type="entry name" value="Ribonuclease H-like"/>
    <property type="match status" value="1"/>
</dbReference>
<evidence type="ECO:0000256" key="1">
    <source>
        <dbReference type="SAM" id="MobiDB-lite"/>
    </source>
</evidence>
<dbReference type="GO" id="GO:0015074">
    <property type="term" value="P:DNA integration"/>
    <property type="evidence" value="ECO:0007669"/>
    <property type="project" value="InterPro"/>
</dbReference>
<sequence length="1176" mass="133674">MESRTKESNSEVMSRTEAVHSGSTSTIDGIILPITGHKLNGQNFIQWAQSVRIFICGKAKEEYLTGAIVQPKKDDPRYRTWKLENSMVMSWLINSMTNDIGENFMYYGTAKEIWDAARETYSNIDNISAIFEIKSILQDLRQGDSTVTEYFNILTREESRQKVMLGTQNSSKNLENSALVARGTQSNNNNHQTKKNRPWCDHCRKPGHMKETCWHLHDKPANWKPSWPQQNKEDRGYTATAEEDTSGTSSNPGPFSKEQLEALQKMFQQTLQSTGTIIGTASVAQKGIFSHALNVRQENHTTWIVDSGASDHMTGISWFFLNILLAITIPLFELPMESFLGYSAQALNSGKRIDNAEVGAGLYLLRAEEIRRLPMKTACVVSNPSTKTDSVVIDVWGASRINNITGSRWFVTFVDDHTRVTWVFLMKKKSEVREIFENFNNMVQTRFQAKIQVLRTDNAQEYYHNILGSYLLENGIVHQSSCIDTPQQNGVAERKNRHLMEVARSLMIASNVPKQLWGEAVLTATYLINRMPSRILQFKTLCQILLAAYPSARIISSIPIKVFGCTAFVHIHKSQRSKLDPTATKCISLGYSPNQKGYKCYSPTTKKFYTSMDVTFFENQPFYPKTAIQGENWSTDEFQFWETEISTTSPLSSSLPPQTDTTLSVPDKQFLGCVRSCTQHPISNHVSYGKLSQNFQAFITSLEDDQGKRPVGCKWIFTVKNNPDGSINRFKARLVAKGFTQSYDIDYEETFAPVAKLNSIRVLLSVAVNLDWNLHQLDVKNAFLNGELEEAVYTKIPPSMETPENSGKVCKLRKSLYGLKQSPKAWFDRLTRVVKKHGFIQCQADHTLFMKHSKEGEMTLFIVYVDDIIITGDDEEGIGNLKKLLAREFEIKDLGQLRYFLGMEVGRTKEGIVVTQRKYVLDLLQETGMLGCKPVDTPMDPIGKIDKDNDSHPTDKDRYQRLVGKLIYLTHTRPNIGFAVSMVSRYMNNPTERHMKAVYRILQYLKKSPGRGLYFKKTSSREVEVFTDVDWAGSLTDRRSTTGYCSYVWGNLVTWRSKKQSVVARSSAKAEFRAMAHGICEGMWLQRILKELGIISNSTMTVLCDNKATISIAKNPIQHDRTKHVEIDRHFIKEKLEGGTIRLMYIPSSRQTANILTKAHENMKSKLGMLDIYYPT</sequence>
<protein>
    <submittedName>
        <fullName evidence="3">Retrovirus-related Pol polyprotein from transposon TNT 1-94</fullName>
    </submittedName>
</protein>
<dbReference type="PANTHER" id="PTHR11439:SF486">
    <property type="entry name" value="RLK (RECEPTOR-LIKE KINASE) PROTEIN, PUTATIVE-RELATED"/>
    <property type="match status" value="1"/>
</dbReference>
<dbReference type="PROSITE" id="PS50994">
    <property type="entry name" value="INTEGRASE"/>
    <property type="match status" value="1"/>
</dbReference>
<dbReference type="InterPro" id="IPR012337">
    <property type="entry name" value="RNaseH-like_sf"/>
</dbReference>
<comment type="caution">
    <text evidence="3">The sequence shown here is derived from an EMBL/GenBank/DDBJ whole genome shotgun (WGS) entry which is preliminary data.</text>
</comment>
<feature type="region of interest" description="Disordered" evidence="1">
    <location>
        <begin position="1"/>
        <end position="21"/>
    </location>
</feature>
<dbReference type="InterPro" id="IPR013103">
    <property type="entry name" value="RVT_2"/>
</dbReference>
<name>A0A438DN71_VITVI</name>
<reference evidence="3 4" key="1">
    <citation type="journal article" date="2018" name="PLoS Genet.">
        <title>Population sequencing reveals clonal diversity and ancestral inbreeding in the grapevine cultivar Chardonnay.</title>
        <authorList>
            <person name="Roach M.J."/>
            <person name="Johnson D.L."/>
            <person name="Bohlmann J."/>
            <person name="van Vuuren H.J."/>
            <person name="Jones S.J."/>
            <person name="Pretorius I.S."/>
            <person name="Schmidt S.A."/>
            <person name="Borneman A.R."/>
        </authorList>
    </citation>
    <scope>NUCLEOTIDE SEQUENCE [LARGE SCALE GENOMIC DNA]</scope>
    <source>
        <strain evidence="4">cv. Chardonnay</strain>
        <tissue evidence="3">Leaf</tissue>
    </source>
</reference>
<accession>A0A438DN71</accession>
<dbReference type="InterPro" id="IPR036397">
    <property type="entry name" value="RNaseH_sf"/>
</dbReference>
<dbReference type="InterPro" id="IPR043502">
    <property type="entry name" value="DNA/RNA_pol_sf"/>
</dbReference>
<dbReference type="Gene3D" id="3.30.420.10">
    <property type="entry name" value="Ribonuclease H-like superfamily/Ribonuclease H"/>
    <property type="match status" value="1"/>
</dbReference>
<dbReference type="InterPro" id="IPR057670">
    <property type="entry name" value="SH3_retrovirus"/>
</dbReference>